<dbReference type="SUPFAM" id="SSF49785">
    <property type="entry name" value="Galactose-binding domain-like"/>
    <property type="match status" value="1"/>
</dbReference>
<evidence type="ECO:0000313" key="2">
    <source>
        <dbReference type="Proteomes" id="UP000657177"/>
    </source>
</evidence>
<dbReference type="InterPro" id="IPR008979">
    <property type="entry name" value="Galactose-bd-like_sf"/>
</dbReference>
<dbReference type="AlphaFoldDB" id="A0A8J6LMJ4"/>
<organism evidence="1 2">
    <name type="scientific">Capillibacterium thermochitinicola</name>
    <dbReference type="NCBI Taxonomy" id="2699427"/>
    <lineage>
        <taxon>Bacteria</taxon>
        <taxon>Bacillati</taxon>
        <taxon>Bacillota</taxon>
        <taxon>Capillibacterium</taxon>
    </lineage>
</organism>
<proteinExistence type="predicted"/>
<dbReference type="EMBL" id="JAAKDE010000023">
    <property type="protein sequence ID" value="MBA2133819.1"/>
    <property type="molecule type" value="Genomic_DNA"/>
</dbReference>
<name>A0A8J6LMJ4_9FIRM</name>
<protein>
    <submittedName>
        <fullName evidence="1">Uncharacterized protein</fullName>
    </submittedName>
</protein>
<keyword evidence="2" id="KW-1185">Reference proteome</keyword>
<comment type="caution">
    <text evidence="1">The sequence shown here is derived from an EMBL/GenBank/DDBJ whole genome shotgun (WGS) entry which is preliminary data.</text>
</comment>
<reference evidence="1" key="1">
    <citation type="submission" date="2020-06" db="EMBL/GenBank/DDBJ databases">
        <title>Novel chitinolytic bacterium.</title>
        <authorList>
            <person name="Ungkulpasvich U."/>
            <person name="Kosugi A."/>
            <person name="Uke A."/>
        </authorList>
    </citation>
    <scope>NUCLEOTIDE SEQUENCE</scope>
    <source>
        <strain evidence="1">UUS1-1</strain>
    </source>
</reference>
<evidence type="ECO:0000313" key="1">
    <source>
        <dbReference type="EMBL" id="MBA2133819.1"/>
    </source>
</evidence>
<dbReference type="Proteomes" id="UP000657177">
    <property type="component" value="Unassembled WGS sequence"/>
</dbReference>
<gene>
    <name evidence="1" type="ORF">G5B42_09775</name>
</gene>
<sequence>MGIKIGILNPDGLELCTQKAFAALRDAFAQQNIKIQPCLYTEQLPQADLFIGSYEKSPIIRDLVAKEEIPLPLNQEAIMIQELTVNNHTALWACAYDTRGLLYVLYELAARINAQSVPALYQPVCERPTFKHRSILHLLPAADLKKGLTFSPACWRSYFEMLIKNRFNSFTLALASPSPAPVFPYFFTIPEHPEVNPRHISDEVRATNIEALKALGELAVEAGLAFQVGFWNFYSGHSPLPFQGLGLDEEKVGSYYYLALKQLLFNCPEISGLEFRFQSAPLTPEFCRQTIVQAVQDHGNKISLAFYANQITADTLELLVTTGIDCALVNEGWGSKLGLPYLKDHGENDPFPAGGAGRISRVYQMPIPSQLPWGDPDYLYQLLPALIDADYDGLQLTAPTTAGEESTPFGEKLETPTHWEYERYWYQLHLCGRLAYYPQTNGAVLIRDFHRRFGEKGNDLAALYHLTGKVLPLYNTFHATTAWEPALDTGGLLPFYLRRPTADPALFADCREYVHAVLNRTELTKVAPPAVAAELGRLGTEIIEKVRALQEVSLSTENRFVTEWEQTLLWAELLGRFALYHSAKTKAAIELAFFSATKDFSCLEKALAFLKEARFSWEKLPFTVRPPEQRLLLLEDEKRIETLLAEYRTRGVFLIGFDFGGLPTTVPSQEINRSVFPDYYVEEGFTFVDPRTSYDPERGYGWLNPTGLQATPAPAVRLGEHDLKLSMDAETNQPFPYGDLLCNKLVWSQTPATFQVDLSPGSYQVHLTFYDRSPHPRRHGPMQITINDQVIATDLVIAPGQRVDLRETVEVTGGKITFTFSSRPNFNWFVSALTIHPVSPLITHTPITAWERGKPLAIRATVTGVNPIGQVILNYQTENERGYHMVMMTPVTTDQFVATIPAVYLEQGELINYYITAMDSGGKTGSLGSFDYPLTVNIRNTGDYTPTIFHFPPGPEEKTLKCTVRPAREVEKVILYYKNADKKINQVTLEQENAEDQYGIAFSRLEQLPDHGTSYRFVVKFKNGEFALFPNPLMAVPYFQLKAGAD</sequence>
<dbReference type="Gene3D" id="2.60.120.430">
    <property type="entry name" value="Galactose-binding lectin"/>
    <property type="match status" value="1"/>
</dbReference>
<accession>A0A8J6LMJ4</accession>